<keyword evidence="3 5" id="KW-1133">Transmembrane helix</keyword>
<dbReference type="EMBL" id="CP002637">
    <property type="protein sequence ID" value="AEB99616.1"/>
    <property type="molecule type" value="Genomic_DNA"/>
</dbReference>
<proteinExistence type="predicted"/>
<sequence length="89" mass="10646">MEANREVPEGYEVPIHRALVQPLYWMGVPRNIFIGEIVFAVLGGLIFKTFTVIFITVAAHYLFRYLGQQDAQFHEVFWYSRLHKNYYYR</sequence>
<reference evidence="6 9" key="2">
    <citation type="submission" date="2011-04" db="EMBL/GenBank/DDBJ databases">
        <title>The complete genome of Selenomonas sputigena DSM 20758.</title>
        <authorList>
            <consortium name="US DOE Joint Genome Institute (JGI-PGF)"/>
            <person name="Lucas S."/>
            <person name="Copeland A."/>
            <person name="Lapidus A."/>
            <person name="Bruce D."/>
            <person name="Goodwin L."/>
            <person name="Pitluck S."/>
            <person name="Peters L."/>
            <person name="Kyrpides N."/>
            <person name="Mavromatis K."/>
            <person name="Ivanova N."/>
            <person name="Ovchinnikova G."/>
            <person name="Teshima H."/>
            <person name="Detter J.C."/>
            <person name="Tapia R."/>
            <person name="Han C."/>
            <person name="Land M."/>
            <person name="Hauser L."/>
            <person name="Markowitz V."/>
            <person name="Cheng J.-F."/>
            <person name="Hugenholtz P."/>
            <person name="Woyke T."/>
            <person name="Wu D."/>
            <person name="Gronow S."/>
            <person name="Wellnitz S."/>
            <person name="Schneider S."/>
            <person name="Klenk H.-P."/>
            <person name="Eisen J.A."/>
        </authorList>
    </citation>
    <scope>NUCLEOTIDE SEQUENCE [LARGE SCALE GENOMIC DNA]</scope>
    <source>
        <strain evidence="6">ATCC 35185</strain>
        <strain evidence="9">ATCC 35185 / DSM 20758 / VPI D19B-28</strain>
    </source>
</reference>
<comment type="subcellular location">
    <subcellularLocation>
        <location evidence="1">Membrane</location>
    </subcellularLocation>
</comment>
<dbReference type="HOGENOM" id="CLU_189159_0_0_9"/>
<dbReference type="EMBL" id="ACKP02000044">
    <property type="protein sequence ID" value="EEX76782.1"/>
    <property type="molecule type" value="Genomic_DNA"/>
</dbReference>
<evidence type="ECO:0000256" key="3">
    <source>
        <dbReference type="ARBA" id="ARBA00022989"/>
    </source>
</evidence>
<evidence type="ECO:0000313" key="9">
    <source>
        <dbReference type="Proteomes" id="UP000011124"/>
    </source>
</evidence>
<keyword evidence="2 5" id="KW-0812">Transmembrane</keyword>
<dbReference type="AlphaFoldDB" id="C9LWN4"/>
<evidence type="ECO:0000256" key="5">
    <source>
        <dbReference type="SAM" id="Phobius"/>
    </source>
</evidence>
<dbReference type="Proteomes" id="UP000011124">
    <property type="component" value="Chromosome"/>
</dbReference>
<organism evidence="7 8">
    <name type="scientific">Selenomonas sputigena (strain ATCC 35185 / DSM 20758 / CCUG 44933 / VPI D19B-28)</name>
    <dbReference type="NCBI Taxonomy" id="546271"/>
    <lineage>
        <taxon>Bacteria</taxon>
        <taxon>Bacillati</taxon>
        <taxon>Bacillota</taxon>
        <taxon>Negativicutes</taxon>
        <taxon>Selenomonadales</taxon>
        <taxon>Selenomonadaceae</taxon>
        <taxon>Selenomonas</taxon>
    </lineage>
</organism>
<evidence type="ECO:0000256" key="4">
    <source>
        <dbReference type="ARBA" id="ARBA00023136"/>
    </source>
</evidence>
<gene>
    <name evidence="6" type="ordered locus">Selsp_0647</name>
    <name evidence="7" type="ORF">SELSPUOL_01889</name>
</gene>
<dbReference type="RefSeq" id="WP_006193191.1">
    <property type="nucleotide sequence ID" value="NC_015437.1"/>
</dbReference>
<evidence type="ECO:0000313" key="7">
    <source>
        <dbReference type="EMBL" id="EEX76782.1"/>
    </source>
</evidence>
<feature type="transmembrane region" description="Helical" evidence="5">
    <location>
        <begin position="32"/>
        <end position="63"/>
    </location>
</feature>
<dbReference type="STRING" id="546271.Selsp_0647"/>
<dbReference type="eggNOG" id="ENOG50333E4">
    <property type="taxonomic scope" value="Bacteria"/>
</dbReference>
<evidence type="ECO:0000256" key="2">
    <source>
        <dbReference type="ARBA" id="ARBA00022692"/>
    </source>
</evidence>
<evidence type="ECO:0000256" key="1">
    <source>
        <dbReference type="ARBA" id="ARBA00004370"/>
    </source>
</evidence>
<name>C9LWN4_SELS3</name>
<evidence type="ECO:0000313" key="8">
    <source>
        <dbReference type="Proteomes" id="UP000003505"/>
    </source>
</evidence>
<dbReference type="Pfam" id="PF05101">
    <property type="entry name" value="VirB3"/>
    <property type="match status" value="1"/>
</dbReference>
<keyword evidence="4 5" id="KW-0472">Membrane</keyword>
<dbReference type="GO" id="GO:0016020">
    <property type="term" value="C:membrane"/>
    <property type="evidence" value="ECO:0007669"/>
    <property type="project" value="UniProtKB-SubCell"/>
</dbReference>
<protein>
    <submittedName>
        <fullName evidence="6">Type IV secretory pathway VirB3 family protein</fullName>
    </submittedName>
</protein>
<evidence type="ECO:0000313" key="6">
    <source>
        <dbReference type="EMBL" id="AEB99616.1"/>
    </source>
</evidence>
<dbReference type="InterPro" id="IPR007792">
    <property type="entry name" value="T4SS_VirB3/TrbD/AvhB"/>
</dbReference>
<dbReference type="OrthoDB" id="9801524at2"/>
<keyword evidence="9" id="KW-1185">Reference proteome</keyword>
<dbReference type="KEGG" id="ssg:Selsp_0647"/>
<dbReference type="Proteomes" id="UP000003505">
    <property type="component" value="Unassembled WGS sequence"/>
</dbReference>
<reference evidence="7 8" key="1">
    <citation type="submission" date="2009-09" db="EMBL/GenBank/DDBJ databases">
        <authorList>
            <person name="Weinstock G."/>
            <person name="Sodergren E."/>
            <person name="Clifton S."/>
            <person name="Fulton L."/>
            <person name="Fulton B."/>
            <person name="Courtney L."/>
            <person name="Fronick C."/>
            <person name="Harrison M."/>
            <person name="Strong C."/>
            <person name="Farmer C."/>
            <person name="Delahaunty K."/>
            <person name="Markovic C."/>
            <person name="Hall O."/>
            <person name="Minx P."/>
            <person name="Tomlinson C."/>
            <person name="Mitreva M."/>
            <person name="Nelson J."/>
            <person name="Hou S."/>
            <person name="Wollam A."/>
            <person name="Pepin K.H."/>
            <person name="Johnson M."/>
            <person name="Bhonagiri V."/>
            <person name="Nash W.E."/>
            <person name="Warren W."/>
            <person name="Chinwalla A."/>
            <person name="Mardis E.R."/>
            <person name="Wilson R.K."/>
        </authorList>
    </citation>
    <scope>NUCLEOTIDE SEQUENCE [LARGE SCALE GENOMIC DNA]</scope>
    <source>
        <strain evidence="7">ATCC 35185</strain>
        <strain evidence="8">ATCC 35185 / DSM 20758 / VPI D19B-28</strain>
    </source>
</reference>
<accession>C9LWN4</accession>